<evidence type="ECO:0000313" key="3">
    <source>
        <dbReference type="EMBL" id="QIZ72194.1"/>
    </source>
</evidence>
<feature type="domain" description="CRISPR type III-associated protein" evidence="2">
    <location>
        <begin position="21"/>
        <end position="225"/>
    </location>
</feature>
<proteinExistence type="predicted"/>
<gene>
    <name evidence="3" type="ORF">HCG48_17780</name>
</gene>
<evidence type="ECO:0000259" key="2">
    <source>
        <dbReference type="Pfam" id="PF03787"/>
    </source>
</evidence>
<keyword evidence="1" id="KW-0051">Antiviral defense</keyword>
<dbReference type="Pfam" id="PF03787">
    <property type="entry name" value="RAMPs"/>
    <property type="match status" value="1"/>
</dbReference>
<dbReference type="EMBL" id="CP051167">
    <property type="protein sequence ID" value="QIZ72194.1"/>
    <property type="molecule type" value="Genomic_DNA"/>
</dbReference>
<dbReference type="InterPro" id="IPR005537">
    <property type="entry name" value="RAMP_III_fam"/>
</dbReference>
<evidence type="ECO:0000256" key="1">
    <source>
        <dbReference type="ARBA" id="ARBA00023118"/>
    </source>
</evidence>
<dbReference type="KEGG" id="oxy:HCG48_17780"/>
<sequence>MKVITFVLETQQPVLATSFQGDPNSDVSYPFIPGSMIRGALIGRYLQRHGLQDTDILTDETVRRLFFDGKTRYLNAYFYKEQQRTLPLPHSWKKEKNDELSKDKSDIEVYDLSLYKKELKSPKPVGEYFWAKDGSDGILYTVNRRINIHNMRDRRKGRSLNDKRDPKTDEVTETRDGAIFCYDALDAGQNFQAVILCENNDVEIIKSLLTPENIWLGGSRSAGYGHTKIQEISTPENWDEVGISPEEKLKNRETFTVTLLSDLILRDEWGQYVAMPPTELLFEALGFPLKLESCYTKSTLIGGFNRKWGLPLPQVPAVSAGSVFIYDKIDGITADLIRTLEAEGIGERRAEGFGRIAINWLNESSFYVKLPDDEDNSKDSPRLDNEYSRQLAKQMAERLLRQHLDTKLLDKVGRTKLSPNAMTNSQVSRLLLAAREALSMNSRQPIDALLANLTKNSMSQFKRTWIDGVFLPEKLQQWLDNPVKIWKNDIKSVSIADVTVELRQELALEYTLRLIMAVAKQAMKEKD</sequence>
<protein>
    <submittedName>
        <fullName evidence="3">RAMP superfamily protein</fullName>
    </submittedName>
</protein>
<dbReference type="AlphaFoldDB" id="A0A6H1U034"/>
<dbReference type="GO" id="GO:0051607">
    <property type="term" value="P:defense response to virus"/>
    <property type="evidence" value="ECO:0007669"/>
    <property type="project" value="UniProtKB-KW"/>
</dbReference>
<organism evidence="3 4">
    <name type="scientific">Oxynema aestuarii AP17</name>
    <dbReference type="NCBI Taxonomy" id="2064643"/>
    <lineage>
        <taxon>Bacteria</taxon>
        <taxon>Bacillati</taxon>
        <taxon>Cyanobacteriota</taxon>
        <taxon>Cyanophyceae</taxon>
        <taxon>Oscillatoriophycideae</taxon>
        <taxon>Oscillatoriales</taxon>
        <taxon>Oscillatoriaceae</taxon>
        <taxon>Oxynema</taxon>
        <taxon>Oxynema aestuarii</taxon>
    </lineage>
</organism>
<accession>A0A6H1U034</accession>
<keyword evidence="4" id="KW-1185">Reference proteome</keyword>
<name>A0A6H1U034_9CYAN</name>
<reference evidence="3 4" key="1">
    <citation type="submission" date="2020-04" db="EMBL/GenBank/DDBJ databases">
        <authorList>
            <person name="Basu S."/>
            <person name="Maruthanayagam V."/>
            <person name="Chakraborty S."/>
            <person name="Pramanik A."/>
            <person name="Mukherjee J."/>
            <person name="Brink B."/>
        </authorList>
    </citation>
    <scope>NUCLEOTIDE SEQUENCE [LARGE SCALE GENOMIC DNA]</scope>
    <source>
        <strain evidence="3 4">AP17</strain>
    </source>
</reference>
<dbReference type="RefSeq" id="WP_168570344.1">
    <property type="nucleotide sequence ID" value="NZ_CP051167.1"/>
</dbReference>
<evidence type="ECO:0000313" key="4">
    <source>
        <dbReference type="Proteomes" id="UP000500857"/>
    </source>
</evidence>
<dbReference type="Proteomes" id="UP000500857">
    <property type="component" value="Chromosome"/>
</dbReference>